<evidence type="ECO:0000256" key="2">
    <source>
        <dbReference type="ARBA" id="ARBA00022448"/>
    </source>
</evidence>
<dbReference type="InterPro" id="IPR020003">
    <property type="entry name" value="ATPase_a/bsu_AS"/>
</dbReference>
<evidence type="ECO:0000256" key="8">
    <source>
        <dbReference type="ARBA" id="ARBA00023065"/>
    </source>
</evidence>
<dbReference type="Pfam" id="PF22919">
    <property type="entry name" value="ATP-synt_VA_C"/>
    <property type="match status" value="1"/>
</dbReference>
<feature type="domain" description="AAA+ ATPase" evidence="15">
    <location>
        <begin position="167"/>
        <end position="352"/>
    </location>
</feature>
<dbReference type="InterPro" id="IPR050053">
    <property type="entry name" value="ATPase_alpha/beta_chains"/>
</dbReference>
<proteinExistence type="inferred from homology"/>
<evidence type="ECO:0000256" key="14">
    <source>
        <dbReference type="SAM" id="MobiDB-lite"/>
    </source>
</evidence>
<evidence type="ECO:0000256" key="1">
    <source>
        <dbReference type="ARBA" id="ARBA00004370"/>
    </source>
</evidence>
<dbReference type="Pfam" id="PF02874">
    <property type="entry name" value="ATP-synt_ab_N"/>
    <property type="match status" value="1"/>
</dbReference>
<reference evidence="17" key="1">
    <citation type="journal article" date="2019" name="Int. J. Syst. Evol. Microbiol.">
        <title>The Global Catalogue of Microorganisms (GCM) 10K type strain sequencing project: providing services to taxonomists for standard genome sequencing and annotation.</title>
        <authorList>
            <consortium name="The Broad Institute Genomics Platform"/>
            <consortium name="The Broad Institute Genome Sequencing Center for Infectious Disease"/>
            <person name="Wu L."/>
            <person name="Ma J."/>
        </authorList>
    </citation>
    <scope>NUCLEOTIDE SEQUENCE [LARGE SCALE GENOMIC DNA]</scope>
    <source>
        <strain evidence="17">CCUG 60525</strain>
    </source>
</reference>
<dbReference type="InterPro" id="IPR036121">
    <property type="entry name" value="ATPase_F1/V1/A1_a/bsu_N_sf"/>
</dbReference>
<dbReference type="Pfam" id="PF00006">
    <property type="entry name" value="ATP-synt_ab"/>
    <property type="match status" value="1"/>
</dbReference>
<accession>A0ABW3KIM8</accession>
<dbReference type="CDD" id="cd01133">
    <property type="entry name" value="F1-ATPase_beta_CD"/>
    <property type="match status" value="1"/>
</dbReference>
<keyword evidence="10 13" id="KW-0139">CF(1)</keyword>
<dbReference type="PANTHER" id="PTHR15184:SF71">
    <property type="entry name" value="ATP SYNTHASE SUBUNIT BETA, MITOCHONDRIAL"/>
    <property type="match status" value="1"/>
</dbReference>
<gene>
    <name evidence="13 16" type="primary">atpD</name>
    <name evidence="16" type="ORF">ACFQ1C_09750</name>
</gene>
<keyword evidence="17" id="KW-1185">Reference proteome</keyword>
<evidence type="ECO:0000256" key="11">
    <source>
        <dbReference type="ARBA" id="ARBA00023310"/>
    </source>
</evidence>
<evidence type="ECO:0000256" key="13">
    <source>
        <dbReference type="HAMAP-Rule" id="MF_01347"/>
    </source>
</evidence>
<dbReference type="InterPro" id="IPR005722">
    <property type="entry name" value="ATP_synth_F1_bsu"/>
</dbReference>
<comment type="subcellular location">
    <subcellularLocation>
        <location evidence="13">Cell membrane</location>
        <topology evidence="13">Peripheral membrane protein</topology>
    </subcellularLocation>
    <subcellularLocation>
        <location evidence="1">Membrane</location>
    </subcellularLocation>
</comment>
<organism evidence="16 17">
    <name type="scientific">Oceanisphaera ostreae</name>
    <dbReference type="NCBI Taxonomy" id="914151"/>
    <lineage>
        <taxon>Bacteria</taxon>
        <taxon>Pseudomonadati</taxon>
        <taxon>Pseudomonadota</taxon>
        <taxon>Gammaproteobacteria</taxon>
        <taxon>Aeromonadales</taxon>
        <taxon>Aeromonadaceae</taxon>
        <taxon>Oceanisphaera</taxon>
    </lineage>
</organism>
<dbReference type="Gene3D" id="3.40.50.300">
    <property type="entry name" value="P-loop containing nucleotide triphosphate hydrolases"/>
    <property type="match status" value="1"/>
</dbReference>
<evidence type="ECO:0000256" key="3">
    <source>
        <dbReference type="ARBA" id="ARBA00022475"/>
    </source>
</evidence>
<dbReference type="HAMAP" id="MF_01347">
    <property type="entry name" value="ATP_synth_beta_bact"/>
    <property type="match status" value="1"/>
</dbReference>
<dbReference type="InterPro" id="IPR004100">
    <property type="entry name" value="ATPase_F1/V1/A1_a/bsu_N"/>
</dbReference>
<dbReference type="InterPro" id="IPR003593">
    <property type="entry name" value="AAA+_ATPase"/>
</dbReference>
<dbReference type="RefSeq" id="WP_379558417.1">
    <property type="nucleotide sequence ID" value="NZ_JBHTJS010000036.1"/>
</dbReference>
<sequence>MSVLSTSHSPPSSAQSELAQANLTQANSGQVIKIRGGVVDVRFANIAPRIHDLLYAGDDSTEKIPMEVASLLDNGVVRCMSLSSVQGLGLGMPVVATGAPIQVPVGDVVLGRMLNVFGEPIDNKPAIEDAERRSIHQDPPPLADRVVHSEILETGIKAIDLLSPIERGGKTGLFGGAGVGKTVLITELINNTVQHYQGVSLFCGIGERSREAEELYREMGEAGVRDKTVMLFGQMNEAPGVRFLVGKSALTMAEYFRDVQQQDVLLLIDNVFRFVQAGSEVSGLLGRMPSRVGYQPTLATELASLQERITSTNKAAITSIQAVYVPADDFTDPAAAHIFSHLSASVVLSRKRASEGLYPAVDPLASASVMLTPAVVGQRHYDIARDVRRTLAEYEELRDIIAMLGMEELSAQDRAVVARARRLERFLTQPFFTTGSFTGTGGKRVSISDTLAGCETILNQTQFDDNEMDYYMIGSLADLKPAGLEQGAEQKPKQEIKQEQEV</sequence>
<dbReference type="InterPro" id="IPR024034">
    <property type="entry name" value="ATPase_F1/V1_b/a_C"/>
</dbReference>
<comment type="catalytic activity">
    <reaction evidence="13">
        <text>ATP + H2O + 4 H(+)(in) = ADP + phosphate + 5 H(+)(out)</text>
        <dbReference type="Rhea" id="RHEA:57720"/>
        <dbReference type="ChEBI" id="CHEBI:15377"/>
        <dbReference type="ChEBI" id="CHEBI:15378"/>
        <dbReference type="ChEBI" id="CHEBI:30616"/>
        <dbReference type="ChEBI" id="CHEBI:43474"/>
        <dbReference type="ChEBI" id="CHEBI:456216"/>
        <dbReference type="EC" id="7.1.2.2"/>
    </reaction>
</comment>
<keyword evidence="8 13" id="KW-0406">Ion transport</keyword>
<evidence type="ECO:0000256" key="7">
    <source>
        <dbReference type="ARBA" id="ARBA00022967"/>
    </source>
</evidence>
<evidence type="ECO:0000256" key="5">
    <source>
        <dbReference type="ARBA" id="ARBA00022781"/>
    </source>
</evidence>
<keyword evidence="3 13" id="KW-1003">Cell membrane</keyword>
<feature type="binding site" evidence="13">
    <location>
        <begin position="175"/>
        <end position="182"/>
    </location>
    <ligand>
        <name>ATP</name>
        <dbReference type="ChEBI" id="CHEBI:30616"/>
    </ligand>
</feature>
<dbReference type="InterPro" id="IPR000194">
    <property type="entry name" value="ATPase_F1/V1/A1_a/bsu_nucl-bd"/>
</dbReference>
<protein>
    <recommendedName>
        <fullName evidence="13">ATP synthase subunit beta</fullName>
        <ecNumber evidence="13">7.1.2.2</ecNumber>
    </recommendedName>
    <alternativeName>
        <fullName evidence="13">ATP synthase F1 sector subunit beta</fullName>
    </alternativeName>
    <alternativeName>
        <fullName evidence="13">F-ATPase subunit beta</fullName>
    </alternativeName>
</protein>
<dbReference type="PROSITE" id="PS00152">
    <property type="entry name" value="ATPASE_ALPHA_BETA"/>
    <property type="match status" value="1"/>
</dbReference>
<dbReference type="EC" id="7.1.2.2" evidence="13"/>
<evidence type="ECO:0000256" key="4">
    <source>
        <dbReference type="ARBA" id="ARBA00022741"/>
    </source>
</evidence>
<keyword evidence="7 13" id="KW-1278">Translocase</keyword>
<comment type="caution">
    <text evidence="16">The sequence shown here is derived from an EMBL/GenBank/DDBJ whole genome shotgun (WGS) entry which is preliminary data.</text>
</comment>
<keyword evidence="4 13" id="KW-0547">Nucleotide-binding</keyword>
<feature type="region of interest" description="Disordered" evidence="14">
    <location>
        <begin position="483"/>
        <end position="502"/>
    </location>
</feature>
<dbReference type="InterPro" id="IPR055190">
    <property type="entry name" value="ATP-synt_VA_C"/>
</dbReference>
<keyword evidence="9 13" id="KW-0472">Membrane</keyword>
<dbReference type="Proteomes" id="UP001597048">
    <property type="component" value="Unassembled WGS sequence"/>
</dbReference>
<keyword evidence="5 13" id="KW-0375">Hydrogen ion transport</keyword>
<dbReference type="Gene3D" id="2.40.10.170">
    <property type="match status" value="1"/>
</dbReference>
<evidence type="ECO:0000313" key="17">
    <source>
        <dbReference type="Proteomes" id="UP001597048"/>
    </source>
</evidence>
<dbReference type="PANTHER" id="PTHR15184">
    <property type="entry name" value="ATP SYNTHASE"/>
    <property type="match status" value="1"/>
</dbReference>
<dbReference type="CDD" id="cd18115">
    <property type="entry name" value="ATP-synt_F1_beta_N"/>
    <property type="match status" value="1"/>
</dbReference>
<dbReference type="SUPFAM" id="SSF47917">
    <property type="entry name" value="C-terminal domain of alpha and beta subunits of F1 ATP synthase"/>
    <property type="match status" value="1"/>
</dbReference>
<dbReference type="InterPro" id="IPR027417">
    <property type="entry name" value="P-loop_NTPase"/>
</dbReference>
<evidence type="ECO:0000256" key="6">
    <source>
        <dbReference type="ARBA" id="ARBA00022840"/>
    </source>
</evidence>
<keyword evidence="6 13" id="KW-0067">ATP-binding</keyword>
<dbReference type="SMART" id="SM00382">
    <property type="entry name" value="AAA"/>
    <property type="match status" value="1"/>
</dbReference>
<comment type="function">
    <text evidence="13">Produces ATP from ADP in the presence of a proton gradient across the membrane. The catalytic sites are hosted primarily by the beta subunits.</text>
</comment>
<evidence type="ECO:0000256" key="9">
    <source>
        <dbReference type="ARBA" id="ARBA00023136"/>
    </source>
</evidence>
<dbReference type="SUPFAM" id="SSF50615">
    <property type="entry name" value="N-terminal domain of alpha and beta subunits of F1 ATP synthase"/>
    <property type="match status" value="1"/>
</dbReference>
<evidence type="ECO:0000256" key="10">
    <source>
        <dbReference type="ARBA" id="ARBA00023196"/>
    </source>
</evidence>
<dbReference type="EMBL" id="JBHTJS010000036">
    <property type="protein sequence ID" value="MFD1008434.1"/>
    <property type="molecule type" value="Genomic_DNA"/>
</dbReference>
<dbReference type="SUPFAM" id="SSF52540">
    <property type="entry name" value="P-loop containing nucleoside triphosphate hydrolases"/>
    <property type="match status" value="1"/>
</dbReference>
<comment type="similarity">
    <text evidence="12">Belongs to the ATPase alpha/beta chains family. T3SS ATPase subfamily.</text>
</comment>
<dbReference type="NCBIfam" id="TIGR01039">
    <property type="entry name" value="atpD"/>
    <property type="match status" value="1"/>
</dbReference>
<evidence type="ECO:0000256" key="12">
    <source>
        <dbReference type="ARBA" id="ARBA00024342"/>
    </source>
</evidence>
<evidence type="ECO:0000259" key="15">
    <source>
        <dbReference type="SMART" id="SM00382"/>
    </source>
</evidence>
<dbReference type="Gene3D" id="1.10.1140.10">
    <property type="entry name" value="Bovine Mitochondrial F1-atpase, Atp Synthase Beta Chain, Chain D, domain 3"/>
    <property type="match status" value="1"/>
</dbReference>
<keyword evidence="2 13" id="KW-0813">Transport</keyword>
<evidence type="ECO:0000313" key="16">
    <source>
        <dbReference type="EMBL" id="MFD1008434.1"/>
    </source>
</evidence>
<keyword evidence="11 13" id="KW-0066">ATP synthesis</keyword>
<name>A0ABW3KIM8_9GAMM</name>
<feature type="compositionally biased region" description="Basic and acidic residues" evidence="14">
    <location>
        <begin position="488"/>
        <end position="502"/>
    </location>
</feature>